<feature type="compositionally biased region" description="Basic and acidic residues" evidence="7">
    <location>
        <begin position="148"/>
        <end position="173"/>
    </location>
</feature>
<organism evidence="8 9">
    <name type="scientific">Oryzias latipes</name>
    <name type="common">Japanese rice fish</name>
    <name type="synonym">Japanese killifish</name>
    <dbReference type="NCBI Taxonomy" id="8090"/>
    <lineage>
        <taxon>Eukaryota</taxon>
        <taxon>Metazoa</taxon>
        <taxon>Chordata</taxon>
        <taxon>Craniata</taxon>
        <taxon>Vertebrata</taxon>
        <taxon>Euteleostomi</taxon>
        <taxon>Actinopterygii</taxon>
        <taxon>Neopterygii</taxon>
        <taxon>Teleostei</taxon>
        <taxon>Neoteleostei</taxon>
        <taxon>Acanthomorphata</taxon>
        <taxon>Ovalentaria</taxon>
        <taxon>Atherinomorphae</taxon>
        <taxon>Beloniformes</taxon>
        <taxon>Adrianichthyidae</taxon>
        <taxon>Oryziinae</taxon>
        <taxon>Oryzias</taxon>
    </lineage>
</organism>
<dbReference type="InterPro" id="IPR001680">
    <property type="entry name" value="WD40_rpt"/>
</dbReference>
<feature type="compositionally biased region" description="Basic residues" evidence="7">
    <location>
        <begin position="91"/>
        <end position="101"/>
    </location>
</feature>
<feature type="compositionally biased region" description="Polar residues" evidence="7">
    <location>
        <begin position="234"/>
        <end position="247"/>
    </location>
</feature>
<name>A0A3P9I9F1_ORYLA</name>
<comment type="subcellular location">
    <subcellularLocation>
        <location evidence="1">Nucleus</location>
    </subcellularLocation>
</comment>
<feature type="compositionally biased region" description="Basic and acidic residues" evidence="7">
    <location>
        <begin position="732"/>
        <end position="742"/>
    </location>
</feature>
<dbReference type="GO" id="GO:0005634">
    <property type="term" value="C:nucleus"/>
    <property type="evidence" value="ECO:0007669"/>
    <property type="project" value="UniProtKB-SubCell"/>
</dbReference>
<feature type="region of interest" description="Disordered" evidence="7">
    <location>
        <begin position="857"/>
        <end position="879"/>
    </location>
</feature>
<protein>
    <submittedName>
        <fullName evidence="8">General transcription factor IIIC, polypeptide 2, beta</fullName>
    </submittedName>
</protein>
<dbReference type="FunFam" id="2.130.10.10:FF:002278">
    <property type="entry name" value="General transcription factor IIIC, polypeptide 2, beta"/>
    <property type="match status" value="1"/>
</dbReference>
<feature type="compositionally biased region" description="Acidic residues" evidence="7">
    <location>
        <begin position="199"/>
        <end position="224"/>
    </location>
</feature>
<keyword evidence="5" id="KW-0539">Nucleus</keyword>
<keyword evidence="4" id="KW-0804">Transcription</keyword>
<accession>A0A3P9I9F1</accession>
<evidence type="ECO:0000256" key="5">
    <source>
        <dbReference type="ARBA" id="ARBA00023242"/>
    </source>
</evidence>
<keyword evidence="2 6" id="KW-0853">WD repeat</keyword>
<dbReference type="InterPro" id="IPR036322">
    <property type="entry name" value="WD40_repeat_dom_sf"/>
</dbReference>
<evidence type="ECO:0000256" key="4">
    <source>
        <dbReference type="ARBA" id="ARBA00023163"/>
    </source>
</evidence>
<reference key="1">
    <citation type="journal article" date="2007" name="Nature">
        <title>The medaka draft genome and insights into vertebrate genome evolution.</title>
        <authorList>
            <person name="Kasahara M."/>
            <person name="Naruse K."/>
            <person name="Sasaki S."/>
            <person name="Nakatani Y."/>
            <person name="Qu W."/>
            <person name="Ahsan B."/>
            <person name="Yamada T."/>
            <person name="Nagayasu Y."/>
            <person name="Doi K."/>
            <person name="Kasai Y."/>
            <person name="Jindo T."/>
            <person name="Kobayashi D."/>
            <person name="Shimada A."/>
            <person name="Toyoda A."/>
            <person name="Kuroki Y."/>
            <person name="Fujiyama A."/>
            <person name="Sasaki T."/>
            <person name="Shimizu A."/>
            <person name="Asakawa S."/>
            <person name="Shimizu N."/>
            <person name="Hashimoto S."/>
            <person name="Yang J."/>
            <person name="Lee Y."/>
            <person name="Matsushima K."/>
            <person name="Sugano S."/>
            <person name="Sakaizumi M."/>
            <person name="Narita T."/>
            <person name="Ohishi K."/>
            <person name="Haga S."/>
            <person name="Ohta F."/>
            <person name="Nomoto H."/>
            <person name="Nogata K."/>
            <person name="Morishita T."/>
            <person name="Endo T."/>
            <person name="Shin-I T."/>
            <person name="Takeda H."/>
            <person name="Morishita S."/>
            <person name="Kohara Y."/>
        </authorList>
    </citation>
    <scope>NUCLEOTIDE SEQUENCE [LARGE SCALE GENOMIC DNA]</scope>
    <source>
        <strain>Hd-rR</strain>
    </source>
</reference>
<dbReference type="PROSITE" id="PS00678">
    <property type="entry name" value="WD_REPEATS_1"/>
    <property type="match status" value="1"/>
</dbReference>
<reference evidence="8" key="3">
    <citation type="submission" date="2025-08" db="UniProtKB">
        <authorList>
            <consortium name="Ensembl"/>
        </authorList>
    </citation>
    <scope>IDENTIFICATION</scope>
    <source>
        <strain evidence="8">HSOK</strain>
    </source>
</reference>
<dbReference type="Pfam" id="PF00400">
    <property type="entry name" value="WD40"/>
    <property type="match status" value="1"/>
</dbReference>
<dbReference type="InterPro" id="IPR052416">
    <property type="entry name" value="GTF3C_component"/>
</dbReference>
<reference evidence="8" key="4">
    <citation type="submission" date="2025-09" db="UniProtKB">
        <authorList>
            <consortium name="Ensembl"/>
        </authorList>
    </citation>
    <scope>IDENTIFICATION</scope>
    <source>
        <strain evidence="8">HSOK</strain>
    </source>
</reference>
<feature type="compositionally biased region" description="Acidic residues" evidence="7">
    <location>
        <begin position="718"/>
        <end position="727"/>
    </location>
</feature>
<dbReference type="SMART" id="SM00320">
    <property type="entry name" value="WD40"/>
    <property type="match status" value="4"/>
</dbReference>
<evidence type="ECO:0000256" key="2">
    <source>
        <dbReference type="ARBA" id="ARBA00022574"/>
    </source>
</evidence>
<dbReference type="Proteomes" id="UP000265200">
    <property type="component" value="Chromosome 24"/>
</dbReference>
<evidence type="ECO:0000256" key="3">
    <source>
        <dbReference type="ARBA" id="ARBA00022737"/>
    </source>
</evidence>
<dbReference type="PROSITE" id="PS50294">
    <property type="entry name" value="WD_REPEATS_REGION"/>
    <property type="match status" value="1"/>
</dbReference>
<evidence type="ECO:0000313" key="9">
    <source>
        <dbReference type="Proteomes" id="UP000265200"/>
    </source>
</evidence>
<dbReference type="PROSITE" id="PS50082">
    <property type="entry name" value="WD_REPEATS_2"/>
    <property type="match status" value="1"/>
</dbReference>
<dbReference type="InterPro" id="IPR015943">
    <property type="entry name" value="WD40/YVTN_repeat-like_dom_sf"/>
</dbReference>
<feature type="compositionally biased region" description="Basic residues" evidence="7">
    <location>
        <begin position="176"/>
        <end position="186"/>
    </location>
</feature>
<feature type="compositionally biased region" description="Acidic residues" evidence="7">
    <location>
        <begin position="21"/>
        <end position="33"/>
    </location>
</feature>
<feature type="compositionally biased region" description="Basic and acidic residues" evidence="7">
    <location>
        <begin position="1"/>
        <end position="10"/>
    </location>
</feature>
<dbReference type="Ensembl" id="ENSORLT00015024930.1">
    <property type="protein sequence ID" value="ENSORLP00015016682.1"/>
    <property type="gene ID" value="ENSORLG00015017663.1"/>
</dbReference>
<reference evidence="8 9" key="2">
    <citation type="submission" date="2017-04" db="EMBL/GenBank/DDBJ databases">
        <title>CpG methylation of centromeres and impact of large insertions on vertebrate speciation.</title>
        <authorList>
            <person name="Ichikawa K."/>
            <person name="Yoshimura J."/>
            <person name="Morishita S."/>
        </authorList>
    </citation>
    <scope>NUCLEOTIDE SEQUENCE</scope>
    <source>
        <strain evidence="8 9">HSOK</strain>
    </source>
</reference>
<feature type="compositionally biased region" description="Acidic residues" evidence="7">
    <location>
        <begin position="107"/>
        <end position="124"/>
    </location>
</feature>
<dbReference type="InterPro" id="IPR019775">
    <property type="entry name" value="WD40_repeat_CS"/>
</dbReference>
<feature type="compositionally biased region" description="Basic and acidic residues" evidence="7">
    <location>
        <begin position="187"/>
        <end position="198"/>
    </location>
</feature>
<evidence type="ECO:0000256" key="6">
    <source>
        <dbReference type="PROSITE-ProRule" id="PRU00221"/>
    </source>
</evidence>
<evidence type="ECO:0000313" key="8">
    <source>
        <dbReference type="Ensembl" id="ENSORLP00015016682.1"/>
    </source>
</evidence>
<sequence length="879" mass="98061">MIRQEAERKGCKLSQSNSQTNDDDDDDDDEEEEEKRKKKKPTRKSGAEKPKQRGRPRKSPLKEENAAANGIAAGGAGAADAPVQPENGTPKPKRKYVRKQQRTADPPPDEAAEEPPSEAGEEPEPGGRRRRGAAKAALKYLTLLAKEVLSHPSDDPESKSHPGKEDSKSERQTPKAGKRRGRKKKRADSDSSEDKDFVPDVEEEVDPMEEEEEEEDDEDSETDSDMGVHERSPAVQQRSSTSVSGKQHNGLPFSMIRGIWDSAGAYRKFREENHSSWLFPEWLPSTRDWNAVPHSDSGRYVPQELQSAAFSVSREGLSKQDSPQLRLDRFCSLPAHRECWDMVLFTGGPVWALEWCPTPDGAPCRQYVAVACHAGMDDLHPVTRTSSGPGLVQLWDCGELEYNCRPDSPPALVYGLAQDKGFIWGLKWCPSGAWEPPSSNRKASVLPRLGLLAVASSSGVVSIYSLPHPDALLASNRLTSSENNRPPVFKADAVVTLKLGAIKAPRHESGLVLSLDWLPQKPHDVMAVGFYDGVVGLWDLTTKAALLRVREADRSLSLLPHRCFLAHDHAVRALAFCPASRHLLATAGEDRHLKMWDLRRLCDPLMVQKRFLTNEMCWPLTSPGLLIAQDCAFVAKGNQGLHFLGLSTPSYYAIQRNTTVWSMSYSEWLNCVVSADVVGELILSILPQLDHSGPLVKRNILRRFPICFTSMVPREEKEETAEVEEEGGAGVEQEKEQSRKPDEDEEVQRKKGLHLQLDTYKEGVQRSSLHYADSNVKNLGNLEKRSPWKRMKNTESTAKVNMDESTLAALHKVRFSPNMSSHVWLVSGGQAGLLRLHCLRSLISPNARKMIQESRSHFSALHSTQHHTERPTQEQQQDI</sequence>
<dbReference type="PANTHER" id="PTHR15052:SF2">
    <property type="entry name" value="GENERAL TRANSCRIPTION FACTOR 3C POLYPEPTIDE 2"/>
    <property type="match status" value="1"/>
</dbReference>
<dbReference type="PANTHER" id="PTHR15052">
    <property type="entry name" value="RNA POLYMERASE III TRANSCRIPTION INITIATION FACTOR COMPLEX SUBUNIT"/>
    <property type="match status" value="1"/>
</dbReference>
<dbReference type="SUPFAM" id="SSF50978">
    <property type="entry name" value="WD40 repeat-like"/>
    <property type="match status" value="1"/>
</dbReference>
<feature type="region of interest" description="Disordered" evidence="7">
    <location>
        <begin position="715"/>
        <end position="752"/>
    </location>
</feature>
<feature type="region of interest" description="Disordered" evidence="7">
    <location>
        <begin position="1"/>
        <end position="252"/>
    </location>
</feature>
<evidence type="ECO:0000256" key="7">
    <source>
        <dbReference type="SAM" id="MobiDB-lite"/>
    </source>
</evidence>
<evidence type="ECO:0000256" key="1">
    <source>
        <dbReference type="ARBA" id="ARBA00004123"/>
    </source>
</evidence>
<dbReference type="AlphaFoldDB" id="A0A3P9I9F1"/>
<dbReference type="Gene3D" id="2.130.10.10">
    <property type="entry name" value="YVTN repeat-like/Quinoprotein amine dehydrogenase"/>
    <property type="match status" value="1"/>
</dbReference>
<feature type="repeat" description="WD" evidence="6">
    <location>
        <begin position="564"/>
        <end position="599"/>
    </location>
</feature>
<keyword evidence="3" id="KW-0677">Repeat</keyword>
<feature type="compositionally biased region" description="Low complexity" evidence="7">
    <location>
        <begin position="134"/>
        <end position="146"/>
    </location>
</feature>
<proteinExistence type="predicted"/>